<feature type="transmembrane region" description="Helical" evidence="6">
    <location>
        <begin position="74"/>
        <end position="91"/>
    </location>
</feature>
<feature type="transmembrane region" description="Helical" evidence="6">
    <location>
        <begin position="49"/>
        <end position="67"/>
    </location>
</feature>
<dbReference type="RefSeq" id="WP_120029224.1">
    <property type="nucleotide sequence ID" value="NZ_QVMU01000001.1"/>
</dbReference>
<dbReference type="AlphaFoldDB" id="A0A3A6R2V8"/>
<evidence type="ECO:0000256" key="5">
    <source>
        <dbReference type="ARBA" id="ARBA00023136"/>
    </source>
</evidence>
<keyword evidence="3 6" id="KW-0812">Transmembrane</keyword>
<dbReference type="PANTHER" id="PTHR31885">
    <property type="entry name" value="GH04784P"/>
    <property type="match status" value="1"/>
</dbReference>
<sequence length="211" mass="23723">MWLAIITFSLIHIASIDRGPRWLFYFSKPIPIFFLSLIAYSHVSPNDTFPVWIALGLLLSMCGDLFLMHPKDKFIAGLSCFFCAHLSYAYAFLSISNVDGLNWIFYLLAAIGVIIYLLLLPSLGEMKSAVGIYIFAILLMAWGAIDYWATYPIQSAALGAFGAIIFIISDIVLALDRFRSSSGFSRHVVMVTYYTAQCLITLSVVVRYQNW</sequence>
<dbReference type="GO" id="GO:0016787">
    <property type="term" value="F:hydrolase activity"/>
    <property type="evidence" value="ECO:0007669"/>
    <property type="project" value="TreeGrafter"/>
</dbReference>
<dbReference type="InterPro" id="IPR012506">
    <property type="entry name" value="TMEM86B-like"/>
</dbReference>
<evidence type="ECO:0000256" key="1">
    <source>
        <dbReference type="ARBA" id="ARBA00004141"/>
    </source>
</evidence>
<evidence type="ECO:0000313" key="7">
    <source>
        <dbReference type="EMBL" id="RJX75467.1"/>
    </source>
</evidence>
<comment type="similarity">
    <text evidence="2">Belongs to the TMEM86 family.</text>
</comment>
<dbReference type="PANTHER" id="PTHR31885:SF6">
    <property type="entry name" value="GH04784P"/>
    <property type="match status" value="1"/>
</dbReference>
<feature type="transmembrane region" description="Helical" evidence="6">
    <location>
        <begin position="103"/>
        <end position="123"/>
    </location>
</feature>
<dbReference type="OrthoDB" id="5592477at2"/>
<evidence type="ECO:0000256" key="4">
    <source>
        <dbReference type="ARBA" id="ARBA00022989"/>
    </source>
</evidence>
<dbReference type="EMBL" id="QVMU01000001">
    <property type="protein sequence ID" value="RJX75467.1"/>
    <property type="molecule type" value="Genomic_DNA"/>
</dbReference>
<keyword evidence="5 6" id="KW-0472">Membrane</keyword>
<evidence type="ECO:0000313" key="8">
    <source>
        <dbReference type="Proteomes" id="UP000273252"/>
    </source>
</evidence>
<keyword evidence="4 6" id="KW-1133">Transmembrane helix</keyword>
<dbReference type="Pfam" id="PF07947">
    <property type="entry name" value="YhhN"/>
    <property type="match status" value="1"/>
</dbReference>
<dbReference type="Proteomes" id="UP000273252">
    <property type="component" value="Unassembled WGS sequence"/>
</dbReference>
<gene>
    <name evidence="7" type="ORF">DZ860_01950</name>
</gene>
<name>A0A3A6R2V8_9VIBR</name>
<reference evidence="7 8" key="1">
    <citation type="submission" date="2018-08" db="EMBL/GenBank/DDBJ databases">
        <title>Vibrio isolated from the Eastern China Marginal Seas.</title>
        <authorList>
            <person name="Li Y."/>
        </authorList>
    </citation>
    <scope>NUCLEOTIDE SEQUENCE [LARGE SCALE GENOMIC DNA]</scope>
    <source>
        <strain evidence="7 8">BEI233</strain>
    </source>
</reference>
<comment type="subcellular location">
    <subcellularLocation>
        <location evidence="1">Membrane</location>
        <topology evidence="1">Multi-pass membrane protein</topology>
    </subcellularLocation>
</comment>
<evidence type="ECO:0000256" key="6">
    <source>
        <dbReference type="SAM" id="Phobius"/>
    </source>
</evidence>
<accession>A0A3A6R2V8</accession>
<feature type="transmembrane region" description="Helical" evidence="6">
    <location>
        <begin position="130"/>
        <end position="149"/>
    </location>
</feature>
<protein>
    <submittedName>
        <fullName evidence="7">Lysoplasmalogenase</fullName>
    </submittedName>
</protein>
<dbReference type="GO" id="GO:0016020">
    <property type="term" value="C:membrane"/>
    <property type="evidence" value="ECO:0007669"/>
    <property type="project" value="UniProtKB-SubCell"/>
</dbReference>
<feature type="transmembrane region" description="Helical" evidence="6">
    <location>
        <begin position="187"/>
        <end position="208"/>
    </location>
</feature>
<evidence type="ECO:0000256" key="3">
    <source>
        <dbReference type="ARBA" id="ARBA00022692"/>
    </source>
</evidence>
<organism evidence="7 8">
    <name type="scientific">Vibrio sinensis</name>
    <dbReference type="NCBI Taxonomy" id="2302434"/>
    <lineage>
        <taxon>Bacteria</taxon>
        <taxon>Pseudomonadati</taxon>
        <taxon>Pseudomonadota</taxon>
        <taxon>Gammaproteobacteria</taxon>
        <taxon>Vibrionales</taxon>
        <taxon>Vibrionaceae</taxon>
        <taxon>Vibrio</taxon>
    </lineage>
</organism>
<feature type="transmembrane region" description="Helical" evidence="6">
    <location>
        <begin position="155"/>
        <end position="175"/>
    </location>
</feature>
<keyword evidence="8" id="KW-1185">Reference proteome</keyword>
<comment type="caution">
    <text evidence="7">The sequence shown here is derived from an EMBL/GenBank/DDBJ whole genome shotgun (WGS) entry which is preliminary data.</text>
</comment>
<feature type="transmembrane region" description="Helical" evidence="6">
    <location>
        <begin position="22"/>
        <end position="43"/>
    </location>
</feature>
<evidence type="ECO:0000256" key="2">
    <source>
        <dbReference type="ARBA" id="ARBA00007375"/>
    </source>
</evidence>
<proteinExistence type="inferred from homology"/>